<gene>
    <name evidence="1" type="ORF">PHYPA_016482</name>
</gene>
<name>A0A2K1JRD9_PHYPA</name>
<dbReference type="AlphaFoldDB" id="A0A2K1JRD9"/>
<proteinExistence type="predicted"/>
<reference evidence="1 3" key="1">
    <citation type="journal article" date="2008" name="Science">
        <title>The Physcomitrella genome reveals evolutionary insights into the conquest of land by plants.</title>
        <authorList>
            <person name="Rensing S."/>
            <person name="Lang D."/>
            <person name="Zimmer A."/>
            <person name="Terry A."/>
            <person name="Salamov A."/>
            <person name="Shapiro H."/>
            <person name="Nishiyama T."/>
            <person name="Perroud P.-F."/>
            <person name="Lindquist E."/>
            <person name="Kamisugi Y."/>
            <person name="Tanahashi T."/>
            <person name="Sakakibara K."/>
            <person name="Fujita T."/>
            <person name="Oishi K."/>
            <person name="Shin-I T."/>
            <person name="Kuroki Y."/>
            <person name="Toyoda A."/>
            <person name="Suzuki Y."/>
            <person name="Hashimoto A."/>
            <person name="Yamaguchi K."/>
            <person name="Sugano A."/>
            <person name="Kohara Y."/>
            <person name="Fujiyama A."/>
            <person name="Anterola A."/>
            <person name="Aoki S."/>
            <person name="Ashton N."/>
            <person name="Barbazuk W.B."/>
            <person name="Barker E."/>
            <person name="Bennetzen J."/>
            <person name="Bezanilla M."/>
            <person name="Blankenship R."/>
            <person name="Cho S.H."/>
            <person name="Dutcher S."/>
            <person name="Estelle M."/>
            <person name="Fawcett J.A."/>
            <person name="Gundlach H."/>
            <person name="Hanada K."/>
            <person name="Heyl A."/>
            <person name="Hicks K.A."/>
            <person name="Hugh J."/>
            <person name="Lohr M."/>
            <person name="Mayer K."/>
            <person name="Melkozernov A."/>
            <person name="Murata T."/>
            <person name="Nelson D."/>
            <person name="Pils B."/>
            <person name="Prigge M."/>
            <person name="Reiss B."/>
            <person name="Renner T."/>
            <person name="Rombauts S."/>
            <person name="Rushton P."/>
            <person name="Sanderfoot A."/>
            <person name="Schween G."/>
            <person name="Shiu S.-H."/>
            <person name="Stueber K."/>
            <person name="Theodoulou F.L."/>
            <person name="Tu H."/>
            <person name="Van de Peer Y."/>
            <person name="Verrier P.J."/>
            <person name="Waters E."/>
            <person name="Wood A."/>
            <person name="Yang L."/>
            <person name="Cove D."/>
            <person name="Cuming A."/>
            <person name="Hasebe M."/>
            <person name="Lucas S."/>
            <person name="Mishler D.B."/>
            <person name="Reski R."/>
            <person name="Grigoriev I."/>
            <person name="Quatrano R.S."/>
            <person name="Boore J.L."/>
        </authorList>
    </citation>
    <scope>NUCLEOTIDE SEQUENCE [LARGE SCALE GENOMIC DNA]</scope>
    <source>
        <strain evidence="2 3">cv. Gransden 2004</strain>
    </source>
</reference>
<evidence type="ECO:0000313" key="1">
    <source>
        <dbReference type="EMBL" id="PNR44099.1"/>
    </source>
</evidence>
<dbReference type="InParanoid" id="A0A2K1JRD9"/>
<dbReference type="Proteomes" id="UP000006727">
    <property type="component" value="Chromosome 12"/>
</dbReference>
<evidence type="ECO:0000313" key="3">
    <source>
        <dbReference type="Proteomes" id="UP000006727"/>
    </source>
</evidence>
<sequence length="50" mass="5477">MDFVPSQCIHGFFAVVIMVRSTQMVLGPHPSGLVFSPEHKSNAYDKAENG</sequence>
<dbReference type="STRING" id="3218.A0A2K1JRD9"/>
<keyword evidence="3" id="KW-1185">Reference proteome</keyword>
<accession>A0A2K1JRD9</accession>
<evidence type="ECO:0000313" key="2">
    <source>
        <dbReference type="EnsemblPlants" id="Pp3c12_19010V3.1"/>
    </source>
</evidence>
<reference evidence="2" key="3">
    <citation type="submission" date="2020-12" db="UniProtKB">
        <authorList>
            <consortium name="EnsemblPlants"/>
        </authorList>
    </citation>
    <scope>IDENTIFICATION</scope>
</reference>
<dbReference type="EnsemblPlants" id="Pp3c12_19010V3.1">
    <property type="protein sequence ID" value="Pp3c12_19010V3.1"/>
    <property type="gene ID" value="Pp3c12_19010"/>
</dbReference>
<dbReference type="EMBL" id="ABEU02000012">
    <property type="protein sequence ID" value="PNR44099.1"/>
    <property type="molecule type" value="Genomic_DNA"/>
</dbReference>
<dbReference type="Gramene" id="Pp3c12_19010V3.1">
    <property type="protein sequence ID" value="Pp3c12_19010V3.1"/>
    <property type="gene ID" value="Pp3c12_19010"/>
</dbReference>
<protein>
    <submittedName>
        <fullName evidence="1 2">Uncharacterized protein</fullName>
    </submittedName>
</protein>
<organism evidence="1">
    <name type="scientific">Physcomitrium patens</name>
    <name type="common">Spreading-leaved earth moss</name>
    <name type="synonym">Physcomitrella patens</name>
    <dbReference type="NCBI Taxonomy" id="3218"/>
    <lineage>
        <taxon>Eukaryota</taxon>
        <taxon>Viridiplantae</taxon>
        <taxon>Streptophyta</taxon>
        <taxon>Embryophyta</taxon>
        <taxon>Bryophyta</taxon>
        <taxon>Bryophytina</taxon>
        <taxon>Bryopsida</taxon>
        <taxon>Funariidae</taxon>
        <taxon>Funariales</taxon>
        <taxon>Funariaceae</taxon>
        <taxon>Physcomitrium</taxon>
    </lineage>
</organism>
<dbReference type="PaxDb" id="3218-PP1S46_104V6.1"/>
<reference evidence="1 3" key="2">
    <citation type="journal article" date="2018" name="Plant J.">
        <title>The Physcomitrella patens chromosome-scale assembly reveals moss genome structure and evolution.</title>
        <authorList>
            <person name="Lang D."/>
            <person name="Ullrich K.K."/>
            <person name="Murat F."/>
            <person name="Fuchs J."/>
            <person name="Jenkins J."/>
            <person name="Haas F.B."/>
            <person name="Piednoel M."/>
            <person name="Gundlach H."/>
            <person name="Van Bel M."/>
            <person name="Meyberg R."/>
            <person name="Vives C."/>
            <person name="Morata J."/>
            <person name="Symeonidi A."/>
            <person name="Hiss M."/>
            <person name="Muchero W."/>
            <person name="Kamisugi Y."/>
            <person name="Saleh O."/>
            <person name="Blanc G."/>
            <person name="Decker E.L."/>
            <person name="van Gessel N."/>
            <person name="Grimwood J."/>
            <person name="Hayes R.D."/>
            <person name="Graham S.W."/>
            <person name="Gunter L.E."/>
            <person name="McDaniel S.F."/>
            <person name="Hoernstein S.N.W."/>
            <person name="Larsson A."/>
            <person name="Li F.W."/>
            <person name="Perroud P.F."/>
            <person name="Phillips J."/>
            <person name="Ranjan P."/>
            <person name="Rokshar D.S."/>
            <person name="Rothfels C.J."/>
            <person name="Schneider L."/>
            <person name="Shu S."/>
            <person name="Stevenson D.W."/>
            <person name="Thummler F."/>
            <person name="Tillich M."/>
            <person name="Villarreal Aguilar J.C."/>
            <person name="Widiez T."/>
            <person name="Wong G.K."/>
            <person name="Wymore A."/>
            <person name="Zhang Y."/>
            <person name="Zimmer A.D."/>
            <person name="Quatrano R.S."/>
            <person name="Mayer K.F.X."/>
            <person name="Goodstein D."/>
            <person name="Casacuberta J.M."/>
            <person name="Vandepoele K."/>
            <person name="Reski R."/>
            <person name="Cuming A.C."/>
            <person name="Tuskan G.A."/>
            <person name="Maumus F."/>
            <person name="Salse J."/>
            <person name="Schmutz J."/>
            <person name="Rensing S.A."/>
        </authorList>
    </citation>
    <scope>NUCLEOTIDE SEQUENCE [LARGE SCALE GENOMIC DNA]</scope>
    <source>
        <strain evidence="2 3">cv. Gransden 2004</strain>
    </source>
</reference>